<dbReference type="PIRSF" id="PIRSF029598">
    <property type="entry name" value="PsiE"/>
    <property type="match status" value="1"/>
</dbReference>
<evidence type="ECO:0000256" key="4">
    <source>
        <dbReference type="ARBA" id="ARBA00022475"/>
    </source>
</evidence>
<name>A0ABT1AT40_9RALS</name>
<gene>
    <name evidence="9" type="ORF">NG900_25820</name>
</gene>
<evidence type="ECO:0000256" key="7">
    <source>
        <dbReference type="ARBA" id="ARBA00023136"/>
    </source>
</evidence>
<feature type="transmembrane region" description="Helical" evidence="8">
    <location>
        <begin position="85"/>
        <end position="103"/>
    </location>
</feature>
<evidence type="ECO:0000256" key="5">
    <source>
        <dbReference type="ARBA" id="ARBA00022692"/>
    </source>
</evidence>
<comment type="caution">
    <text evidence="9">The sequence shown here is derived from an EMBL/GenBank/DDBJ whole genome shotgun (WGS) entry which is preliminary data.</text>
</comment>
<dbReference type="Pfam" id="PF06146">
    <property type="entry name" value="PsiE"/>
    <property type="match status" value="1"/>
</dbReference>
<comment type="similarity">
    <text evidence="2">Belongs to the PsiE family.</text>
</comment>
<keyword evidence="4" id="KW-1003">Cell membrane</keyword>
<organism evidence="9 10">
    <name type="scientific">Ralstonia soli</name>
    <dbReference type="NCBI Taxonomy" id="2953896"/>
    <lineage>
        <taxon>Bacteria</taxon>
        <taxon>Pseudomonadati</taxon>
        <taxon>Pseudomonadota</taxon>
        <taxon>Betaproteobacteria</taxon>
        <taxon>Burkholderiales</taxon>
        <taxon>Burkholderiaceae</taxon>
        <taxon>Ralstonia</taxon>
    </lineage>
</organism>
<sequence>MKTPHLPPLVARRIRRSFDRFLNAAELAGLVLIGLATAFAMGQEAWKVVLTGDVSLTDLLLMFLYLEVLAMNVRYLRQGHLPVRFPLYIAMASLARDLILRGVTDSPTHMLMTTVGIVLLAVGVLVLRFGQHRYPMSDDEADELSASDSSETPPKI</sequence>
<dbReference type="InterPro" id="IPR020948">
    <property type="entry name" value="P_starv_induced_PsiE-like"/>
</dbReference>
<evidence type="ECO:0000313" key="9">
    <source>
        <dbReference type="EMBL" id="MCO5401635.1"/>
    </source>
</evidence>
<evidence type="ECO:0000256" key="1">
    <source>
        <dbReference type="ARBA" id="ARBA00004429"/>
    </source>
</evidence>
<dbReference type="PANTHER" id="PTHR37819">
    <property type="entry name" value="PROTEIN PSIE"/>
    <property type="match status" value="1"/>
</dbReference>
<dbReference type="PANTHER" id="PTHR37819:SF1">
    <property type="entry name" value="PROTEIN PSIE"/>
    <property type="match status" value="1"/>
</dbReference>
<feature type="transmembrane region" description="Helical" evidence="8">
    <location>
        <begin position="54"/>
        <end position="73"/>
    </location>
</feature>
<keyword evidence="6 8" id="KW-1133">Transmembrane helix</keyword>
<keyword evidence="7 8" id="KW-0472">Membrane</keyword>
<keyword evidence="10" id="KW-1185">Reference proteome</keyword>
<evidence type="ECO:0000256" key="3">
    <source>
        <dbReference type="ARBA" id="ARBA00021903"/>
    </source>
</evidence>
<dbReference type="InterPro" id="IPR009315">
    <property type="entry name" value="P_starv_induced_PsiE"/>
</dbReference>
<feature type="transmembrane region" description="Helical" evidence="8">
    <location>
        <begin position="109"/>
        <end position="127"/>
    </location>
</feature>
<dbReference type="Proteomes" id="UP001162811">
    <property type="component" value="Unassembled WGS sequence"/>
</dbReference>
<proteinExistence type="inferred from homology"/>
<dbReference type="EMBL" id="JAMXHT010000014">
    <property type="protein sequence ID" value="MCO5401635.1"/>
    <property type="molecule type" value="Genomic_DNA"/>
</dbReference>
<evidence type="ECO:0000256" key="8">
    <source>
        <dbReference type="SAM" id="Phobius"/>
    </source>
</evidence>
<feature type="transmembrane region" description="Helical" evidence="8">
    <location>
        <begin position="21"/>
        <end position="42"/>
    </location>
</feature>
<evidence type="ECO:0000256" key="2">
    <source>
        <dbReference type="ARBA" id="ARBA00005632"/>
    </source>
</evidence>
<comment type="subcellular location">
    <subcellularLocation>
        <location evidence="1">Cell inner membrane</location>
        <topology evidence="1">Multi-pass membrane protein</topology>
    </subcellularLocation>
</comment>
<protein>
    <recommendedName>
        <fullName evidence="3">Protein PsiE</fullName>
    </recommendedName>
</protein>
<accession>A0ABT1AT40</accession>
<reference evidence="9" key="2">
    <citation type="journal article" date="2023" name="Front. Microbiol.">
        <title>Ralstonia chuxiongensis sp. nov., Ralstonia mojiangensis sp. nov., and Ralstonia soli sp. nov., isolated from tobacco fields, are three novel species in the family Burkholderiaceae.</title>
        <authorList>
            <person name="Lu C.H."/>
            <person name="Zhang Y.Y."/>
            <person name="Jiang N."/>
            <person name="Chen W."/>
            <person name="Shao X."/>
            <person name="Zhao Z.M."/>
            <person name="Lu W.L."/>
            <person name="Hu X."/>
            <person name="Xi Y.X."/>
            <person name="Zou S.Y."/>
            <person name="Wei Q.J."/>
            <person name="Lin Z.L."/>
            <person name="Gong L."/>
            <person name="Gai X.T."/>
            <person name="Zhang L.Q."/>
            <person name="Li J.Y."/>
            <person name="Jin Y."/>
            <person name="Xia Z.Y."/>
        </authorList>
    </citation>
    <scope>NUCLEOTIDE SEQUENCE</scope>
    <source>
        <strain evidence="9">21MJYT02-11</strain>
    </source>
</reference>
<reference evidence="9" key="1">
    <citation type="submission" date="2022-06" db="EMBL/GenBank/DDBJ databases">
        <authorList>
            <person name="Lu C.-H."/>
        </authorList>
    </citation>
    <scope>NUCLEOTIDE SEQUENCE</scope>
    <source>
        <strain evidence="9">21MJYT02-11</strain>
    </source>
</reference>
<dbReference type="RefSeq" id="WP_252685134.1">
    <property type="nucleotide sequence ID" value="NZ_JAMXHT010000014.1"/>
</dbReference>
<evidence type="ECO:0000256" key="6">
    <source>
        <dbReference type="ARBA" id="ARBA00022989"/>
    </source>
</evidence>
<evidence type="ECO:0000313" key="10">
    <source>
        <dbReference type="Proteomes" id="UP001162811"/>
    </source>
</evidence>
<keyword evidence="5 8" id="KW-0812">Transmembrane</keyword>